<feature type="non-terminal residue" evidence="2">
    <location>
        <position position="1"/>
    </location>
</feature>
<dbReference type="Proteomes" id="UP000235392">
    <property type="component" value="Unassembled WGS sequence"/>
</dbReference>
<sequence length="80" mass="8905">RRQPIQERQNFSWDGCGTRVSRGRKGLCIKSQGGRTGTPITSNRTSILYLSTLAARRCGFRSAPDPNLQSGGNQQYKKHP</sequence>
<evidence type="ECO:0000256" key="1">
    <source>
        <dbReference type="SAM" id="MobiDB-lite"/>
    </source>
</evidence>
<reference evidence="2 3" key="1">
    <citation type="submission" date="2017-11" db="EMBL/GenBank/DDBJ databases">
        <title>De novo assembly and phasing of dikaryotic genomes from two isolates of Puccinia coronata f. sp. avenae, the causal agent of oat crown rust.</title>
        <authorList>
            <person name="Miller M.E."/>
            <person name="Zhang Y."/>
            <person name="Omidvar V."/>
            <person name="Sperschneider J."/>
            <person name="Schwessinger B."/>
            <person name="Raley C."/>
            <person name="Palmer J.M."/>
            <person name="Garnica D."/>
            <person name="Upadhyaya N."/>
            <person name="Rathjen J."/>
            <person name="Taylor J.M."/>
            <person name="Park R.F."/>
            <person name="Dodds P.N."/>
            <person name="Hirsch C.D."/>
            <person name="Kianian S.F."/>
            <person name="Figueroa M."/>
        </authorList>
    </citation>
    <scope>NUCLEOTIDE SEQUENCE [LARGE SCALE GENOMIC DNA]</scope>
    <source>
        <strain evidence="2">12SD80</strain>
    </source>
</reference>
<gene>
    <name evidence="2" type="ORF">PCASD_21377</name>
</gene>
<name>A0A2N5ST46_9BASI</name>
<evidence type="ECO:0000313" key="3">
    <source>
        <dbReference type="Proteomes" id="UP000235392"/>
    </source>
</evidence>
<organism evidence="2 3">
    <name type="scientific">Puccinia coronata f. sp. avenae</name>
    <dbReference type="NCBI Taxonomy" id="200324"/>
    <lineage>
        <taxon>Eukaryota</taxon>
        <taxon>Fungi</taxon>
        <taxon>Dikarya</taxon>
        <taxon>Basidiomycota</taxon>
        <taxon>Pucciniomycotina</taxon>
        <taxon>Pucciniomycetes</taxon>
        <taxon>Pucciniales</taxon>
        <taxon>Pucciniaceae</taxon>
        <taxon>Puccinia</taxon>
    </lineage>
</organism>
<dbReference type="AlphaFoldDB" id="A0A2N5ST46"/>
<protein>
    <submittedName>
        <fullName evidence="2">Uncharacterized protein</fullName>
    </submittedName>
</protein>
<evidence type="ECO:0000313" key="2">
    <source>
        <dbReference type="EMBL" id="PLW16403.1"/>
    </source>
</evidence>
<comment type="caution">
    <text evidence="2">The sequence shown here is derived from an EMBL/GenBank/DDBJ whole genome shotgun (WGS) entry which is preliminary data.</text>
</comment>
<feature type="region of interest" description="Disordered" evidence="1">
    <location>
        <begin position="60"/>
        <end position="80"/>
    </location>
</feature>
<accession>A0A2N5ST46</accession>
<proteinExistence type="predicted"/>
<feature type="compositionally biased region" description="Polar residues" evidence="1">
    <location>
        <begin position="67"/>
        <end position="80"/>
    </location>
</feature>
<dbReference type="EMBL" id="PGCI01000772">
    <property type="protein sequence ID" value="PLW16403.1"/>
    <property type="molecule type" value="Genomic_DNA"/>
</dbReference>